<organism evidence="2 3">
    <name type="scientific">Luteipulveratus halotolerans</name>
    <dbReference type="NCBI Taxonomy" id="1631356"/>
    <lineage>
        <taxon>Bacteria</taxon>
        <taxon>Bacillati</taxon>
        <taxon>Actinomycetota</taxon>
        <taxon>Actinomycetes</taxon>
        <taxon>Micrococcales</taxon>
        <taxon>Dermacoccaceae</taxon>
        <taxon>Luteipulveratus</taxon>
    </lineage>
</organism>
<keyword evidence="1" id="KW-0812">Transmembrane</keyword>
<keyword evidence="3" id="KW-1185">Reference proteome</keyword>
<proteinExistence type="predicted"/>
<evidence type="ECO:0000313" key="3">
    <source>
        <dbReference type="Proteomes" id="UP000037397"/>
    </source>
</evidence>
<feature type="transmembrane region" description="Helical" evidence="1">
    <location>
        <begin position="75"/>
        <end position="95"/>
    </location>
</feature>
<feature type="transmembrane region" description="Helical" evidence="1">
    <location>
        <begin position="107"/>
        <end position="128"/>
    </location>
</feature>
<evidence type="ECO:0000256" key="1">
    <source>
        <dbReference type="SAM" id="Phobius"/>
    </source>
</evidence>
<protein>
    <submittedName>
        <fullName evidence="2">Uncharacterized protein</fullName>
    </submittedName>
</protein>
<accession>A0A0L6CG14</accession>
<keyword evidence="1" id="KW-1133">Transmembrane helix</keyword>
<dbReference type="STRING" id="1631356.VV01_05020"/>
<dbReference type="EMBL" id="LAIR01000002">
    <property type="protein sequence ID" value="KNX36654.1"/>
    <property type="molecule type" value="Genomic_DNA"/>
</dbReference>
<keyword evidence="1" id="KW-0472">Membrane</keyword>
<reference evidence="3" key="1">
    <citation type="submission" date="2015-03" db="EMBL/GenBank/DDBJ databases">
        <title>Luteipulveratus halotolerans sp. nov., a novel actinobacterium (Dermacoccaceae) from Sarawak, Malaysia.</title>
        <authorList>
            <person name="Juboi H."/>
            <person name="Basik A."/>
            <person name="Shamsul S.S."/>
            <person name="Arnold P."/>
            <person name="Schmitt E.K."/>
            <person name="Sanglier J.-J."/>
            <person name="Yeo T."/>
        </authorList>
    </citation>
    <scope>NUCLEOTIDE SEQUENCE [LARGE SCALE GENOMIC DNA]</scope>
    <source>
        <strain evidence="3">C296001</strain>
    </source>
</reference>
<gene>
    <name evidence="2" type="ORF">VV01_05020</name>
</gene>
<name>A0A0L6CG14_9MICO</name>
<dbReference type="AlphaFoldDB" id="A0A0L6CG14"/>
<dbReference type="Proteomes" id="UP000037397">
    <property type="component" value="Unassembled WGS sequence"/>
</dbReference>
<sequence>MTIKAWRIEKDWQEPFVATLKDRGASAQVVGAALGKVDDALTASGKSAAEHFGDPRSYAAGVDISGSVDGRVSRIRAILLAVAGLIGLFLTLWGFTGMVRDGVDKIAGMPPVLPFVVGLVLVVGSAIADTLLGRHADVFQTPAGETEAPGALALVLNRLAPWIIVALTLIGMLLIWIKES</sequence>
<comment type="caution">
    <text evidence="2">The sequence shown here is derived from an EMBL/GenBank/DDBJ whole genome shotgun (WGS) entry which is preliminary data.</text>
</comment>
<evidence type="ECO:0000313" key="2">
    <source>
        <dbReference type="EMBL" id="KNX36654.1"/>
    </source>
</evidence>
<feature type="transmembrane region" description="Helical" evidence="1">
    <location>
        <begin position="159"/>
        <end position="177"/>
    </location>
</feature>